<keyword evidence="4" id="KW-1003">Cell membrane</keyword>
<evidence type="ECO:0000256" key="4">
    <source>
        <dbReference type="ARBA" id="ARBA00022475"/>
    </source>
</evidence>
<reference evidence="13" key="1">
    <citation type="journal article" date="2019" name="Int. J. Syst. Evol. Microbiol.">
        <title>The Global Catalogue of Microorganisms (GCM) 10K type strain sequencing project: providing services to taxonomists for standard genome sequencing and annotation.</title>
        <authorList>
            <consortium name="The Broad Institute Genomics Platform"/>
            <consortium name="The Broad Institute Genome Sequencing Center for Infectious Disease"/>
            <person name="Wu L."/>
            <person name="Ma J."/>
        </authorList>
    </citation>
    <scope>NUCLEOTIDE SEQUENCE [LARGE SCALE GENOMIC DNA]</scope>
    <source>
        <strain evidence="13">KCTC 42498</strain>
    </source>
</reference>
<dbReference type="PANTHER" id="PTHR33446">
    <property type="entry name" value="PROTEIN TONB-RELATED"/>
    <property type="match status" value="1"/>
</dbReference>
<gene>
    <name evidence="12" type="ORF">ACFSRY_08875</name>
</gene>
<evidence type="ECO:0000256" key="6">
    <source>
        <dbReference type="ARBA" id="ARBA00022692"/>
    </source>
</evidence>
<organism evidence="12 13">
    <name type="scientific">Pontibacter locisalis</name>
    <dbReference type="NCBI Taxonomy" id="1719035"/>
    <lineage>
        <taxon>Bacteria</taxon>
        <taxon>Pseudomonadati</taxon>
        <taxon>Bacteroidota</taxon>
        <taxon>Cytophagia</taxon>
        <taxon>Cytophagales</taxon>
        <taxon>Hymenobacteraceae</taxon>
        <taxon>Pontibacter</taxon>
    </lineage>
</organism>
<dbReference type="RefSeq" id="WP_377505606.1">
    <property type="nucleotide sequence ID" value="NZ_JBHULU010000012.1"/>
</dbReference>
<evidence type="ECO:0000256" key="9">
    <source>
        <dbReference type="ARBA" id="ARBA00023136"/>
    </source>
</evidence>
<evidence type="ECO:0000256" key="8">
    <source>
        <dbReference type="ARBA" id="ARBA00022989"/>
    </source>
</evidence>
<evidence type="ECO:0000256" key="10">
    <source>
        <dbReference type="SAM" id="SignalP"/>
    </source>
</evidence>
<keyword evidence="9" id="KW-0472">Membrane</keyword>
<dbReference type="NCBIfam" id="TIGR01352">
    <property type="entry name" value="tonB_Cterm"/>
    <property type="match status" value="1"/>
</dbReference>
<sequence>MKLLLTLATALLLHLLTIGNSEAQVKNVLYYDADMVPVKEVKVAKYIELFERENEEAKNGMISLYRVAPDSASQILLSKGNYSSIFHPRKAHGQLLFYFPNGKRKGIQTYIDGVLHGLDMEWYENDSLKHNIGYKDGKYDGELKTFYESGKLKREELYKEGKQEYGRCYAEDGTAIPFVPYREMPQFPGGERAMLMFLGQNIRYPLNSQRSSIGGMVVLSFVVNKSGGIEGLRVLQSVNNELDREAMRVVKKMPNWTPGTFEGENVDVRYTLPVRFTIR</sequence>
<dbReference type="InterPro" id="IPR037682">
    <property type="entry name" value="TonB_C"/>
</dbReference>
<feature type="signal peptide" evidence="10">
    <location>
        <begin position="1"/>
        <end position="23"/>
    </location>
</feature>
<evidence type="ECO:0000313" key="12">
    <source>
        <dbReference type="EMBL" id="MFD2513976.1"/>
    </source>
</evidence>
<evidence type="ECO:0000256" key="1">
    <source>
        <dbReference type="ARBA" id="ARBA00004383"/>
    </source>
</evidence>
<keyword evidence="6" id="KW-0812">Transmembrane</keyword>
<dbReference type="Proteomes" id="UP001597544">
    <property type="component" value="Unassembled WGS sequence"/>
</dbReference>
<dbReference type="InterPro" id="IPR011652">
    <property type="entry name" value="MORN_2"/>
</dbReference>
<keyword evidence="5" id="KW-0997">Cell inner membrane</keyword>
<dbReference type="Gene3D" id="3.90.930.1">
    <property type="match status" value="1"/>
</dbReference>
<dbReference type="Pfam" id="PF07661">
    <property type="entry name" value="MORN_2"/>
    <property type="match status" value="2"/>
</dbReference>
<dbReference type="Gene3D" id="3.30.1150.10">
    <property type="match status" value="1"/>
</dbReference>
<dbReference type="EMBL" id="JBHULU010000012">
    <property type="protein sequence ID" value="MFD2513976.1"/>
    <property type="molecule type" value="Genomic_DNA"/>
</dbReference>
<evidence type="ECO:0000313" key="13">
    <source>
        <dbReference type="Proteomes" id="UP001597544"/>
    </source>
</evidence>
<feature type="chain" id="PRO_5045733449" evidence="10">
    <location>
        <begin position="24"/>
        <end position="279"/>
    </location>
</feature>
<evidence type="ECO:0000256" key="2">
    <source>
        <dbReference type="ARBA" id="ARBA00006555"/>
    </source>
</evidence>
<keyword evidence="13" id="KW-1185">Reference proteome</keyword>
<proteinExistence type="inferred from homology"/>
<keyword evidence="10" id="KW-0732">Signal</keyword>
<keyword evidence="8" id="KW-1133">Transmembrane helix</keyword>
<evidence type="ECO:0000259" key="11">
    <source>
        <dbReference type="PROSITE" id="PS52015"/>
    </source>
</evidence>
<comment type="subcellular location">
    <subcellularLocation>
        <location evidence="1">Cell inner membrane</location>
        <topology evidence="1">Single-pass membrane protein</topology>
        <orientation evidence="1">Periplasmic side</orientation>
    </subcellularLocation>
</comment>
<feature type="domain" description="TonB C-terminal" evidence="11">
    <location>
        <begin position="189"/>
        <end position="279"/>
    </location>
</feature>
<dbReference type="InterPro" id="IPR051045">
    <property type="entry name" value="TonB-dependent_transducer"/>
</dbReference>
<protein>
    <submittedName>
        <fullName evidence="12">TonB family protein</fullName>
    </submittedName>
</protein>
<evidence type="ECO:0000256" key="3">
    <source>
        <dbReference type="ARBA" id="ARBA00022448"/>
    </source>
</evidence>
<dbReference type="PANTHER" id="PTHR33446:SF2">
    <property type="entry name" value="PROTEIN TONB"/>
    <property type="match status" value="1"/>
</dbReference>
<dbReference type="PROSITE" id="PS52015">
    <property type="entry name" value="TONB_CTD"/>
    <property type="match status" value="1"/>
</dbReference>
<accession>A0ABW5IK82</accession>
<keyword evidence="3" id="KW-0813">Transport</keyword>
<dbReference type="SUPFAM" id="SSF82185">
    <property type="entry name" value="Histone H3 K4-specific methyltransferase SET7/9 N-terminal domain"/>
    <property type="match status" value="1"/>
</dbReference>
<keyword evidence="7" id="KW-0653">Protein transport</keyword>
<name>A0ABW5IK82_9BACT</name>
<dbReference type="SUPFAM" id="SSF74653">
    <property type="entry name" value="TolA/TonB C-terminal domain"/>
    <property type="match status" value="1"/>
</dbReference>
<comment type="similarity">
    <text evidence="2">Belongs to the TonB family.</text>
</comment>
<comment type="caution">
    <text evidence="12">The sequence shown here is derived from an EMBL/GenBank/DDBJ whole genome shotgun (WGS) entry which is preliminary data.</text>
</comment>
<evidence type="ECO:0000256" key="5">
    <source>
        <dbReference type="ARBA" id="ARBA00022519"/>
    </source>
</evidence>
<dbReference type="InterPro" id="IPR006260">
    <property type="entry name" value="TonB/TolA_C"/>
</dbReference>
<dbReference type="Pfam" id="PF03544">
    <property type="entry name" value="TonB_C"/>
    <property type="match status" value="1"/>
</dbReference>
<evidence type="ECO:0000256" key="7">
    <source>
        <dbReference type="ARBA" id="ARBA00022927"/>
    </source>
</evidence>